<dbReference type="GO" id="GO:0004016">
    <property type="term" value="F:adenylate cyclase activity"/>
    <property type="evidence" value="ECO:0007669"/>
    <property type="project" value="UniProtKB-EC"/>
</dbReference>
<sequence length="180" mass="21404">MERELEVKVLGIDFDALEEKLKSSGAKFLGREEQENIRINSEKLKIKSEKGYFRIRKSLNSITNKTIYQLTFKEQVKDLKVRQSLEHTIQFDNLEEMMSILKLIGFNIFNRGYKIRKSYSYKNARFDFDTWDKNSYPSPYLEIELKDKNDLEDLLKEFKIDKKNITTKSIAELRKDLGLE</sequence>
<dbReference type="Proteomes" id="UP001236559">
    <property type="component" value="Unassembled WGS sequence"/>
</dbReference>
<keyword evidence="1" id="KW-0175">Coiled coil</keyword>
<feature type="domain" description="CYTH" evidence="2">
    <location>
        <begin position="2"/>
        <end position="176"/>
    </location>
</feature>
<dbReference type="PANTHER" id="PTHR21028">
    <property type="entry name" value="SI:CH211-156B7.4"/>
    <property type="match status" value="1"/>
</dbReference>
<protein>
    <submittedName>
        <fullName evidence="3">Adenylate cyclase class 2</fullName>
        <ecNumber evidence="3">4.6.1.1</ecNumber>
    </submittedName>
</protein>
<evidence type="ECO:0000259" key="2">
    <source>
        <dbReference type="PROSITE" id="PS51707"/>
    </source>
</evidence>
<dbReference type="InterPro" id="IPR023577">
    <property type="entry name" value="CYTH_domain"/>
</dbReference>
<evidence type="ECO:0000313" key="3">
    <source>
        <dbReference type="EMBL" id="MDQ0274815.1"/>
    </source>
</evidence>
<dbReference type="InterPro" id="IPR008173">
    <property type="entry name" value="Adenylyl_cyclase_CyaB"/>
</dbReference>
<keyword evidence="3" id="KW-0456">Lyase</keyword>
<gene>
    <name evidence="3" type="ORF">J2S72_000836</name>
</gene>
<dbReference type="SUPFAM" id="SSF55154">
    <property type="entry name" value="CYTH-like phosphatases"/>
    <property type="match status" value="1"/>
</dbReference>
<feature type="coiled-coil region" evidence="1">
    <location>
        <begin position="141"/>
        <end position="168"/>
    </location>
</feature>
<dbReference type="PROSITE" id="PS51707">
    <property type="entry name" value="CYTH"/>
    <property type="match status" value="1"/>
</dbReference>
<dbReference type="InterPro" id="IPR033469">
    <property type="entry name" value="CYTH-like_dom_sf"/>
</dbReference>
<evidence type="ECO:0000256" key="1">
    <source>
        <dbReference type="SAM" id="Coils"/>
    </source>
</evidence>
<reference evidence="3 4" key="1">
    <citation type="submission" date="2023-07" db="EMBL/GenBank/DDBJ databases">
        <title>Genomic Encyclopedia of Type Strains, Phase IV (KMG-IV): sequencing the most valuable type-strain genomes for metagenomic binning, comparative biology and taxonomic classification.</title>
        <authorList>
            <person name="Goeker M."/>
        </authorList>
    </citation>
    <scope>NUCLEOTIDE SEQUENCE [LARGE SCALE GENOMIC DNA]</scope>
    <source>
        <strain evidence="3 4">DSM 22616</strain>
    </source>
</reference>
<dbReference type="RefSeq" id="WP_023055750.1">
    <property type="nucleotide sequence ID" value="NZ_JAUSTN010000004.1"/>
</dbReference>
<evidence type="ECO:0000313" key="4">
    <source>
        <dbReference type="Proteomes" id="UP001236559"/>
    </source>
</evidence>
<dbReference type="Gene3D" id="2.40.320.10">
    <property type="entry name" value="Hypothetical Protein Pfu-838710-001"/>
    <property type="match status" value="1"/>
</dbReference>
<dbReference type="Pfam" id="PF01928">
    <property type="entry name" value="CYTH"/>
    <property type="match status" value="1"/>
</dbReference>
<dbReference type="EC" id="4.6.1.1" evidence="3"/>
<dbReference type="CDD" id="cd07890">
    <property type="entry name" value="CYTH-like_AC_IV-like"/>
    <property type="match status" value="1"/>
</dbReference>
<dbReference type="EMBL" id="JAUSTN010000004">
    <property type="protein sequence ID" value="MDQ0274815.1"/>
    <property type="molecule type" value="Genomic_DNA"/>
</dbReference>
<comment type="caution">
    <text evidence="3">The sequence shown here is derived from an EMBL/GenBank/DDBJ whole genome shotgun (WGS) entry which is preliminary data.</text>
</comment>
<organism evidence="3 4">
    <name type="scientific">Peptoniphilus koenoeneniae</name>
    <dbReference type="NCBI Taxonomy" id="507751"/>
    <lineage>
        <taxon>Bacteria</taxon>
        <taxon>Bacillati</taxon>
        <taxon>Bacillota</taxon>
        <taxon>Tissierellia</taxon>
        <taxon>Tissierellales</taxon>
        <taxon>Peptoniphilaceae</taxon>
        <taxon>Peptoniphilus</taxon>
    </lineage>
</organism>
<dbReference type="PANTHER" id="PTHR21028:SF2">
    <property type="entry name" value="CYTH DOMAIN-CONTAINING PROTEIN"/>
    <property type="match status" value="1"/>
</dbReference>
<name>A0ABU0AUW0_9FIRM</name>
<accession>A0ABU0AUW0</accession>
<keyword evidence="4" id="KW-1185">Reference proteome</keyword>
<proteinExistence type="predicted"/>